<accession>A0ABR8FC82</accession>
<name>A0ABR8FC82_9NOST</name>
<reference evidence="2 3" key="1">
    <citation type="journal article" date="2020" name="ISME J.">
        <title>Comparative genomics reveals insights into cyanobacterial evolution and habitat adaptation.</title>
        <authorList>
            <person name="Chen M.Y."/>
            <person name="Teng W.K."/>
            <person name="Zhao L."/>
            <person name="Hu C.X."/>
            <person name="Zhou Y.K."/>
            <person name="Han B.P."/>
            <person name="Song L.R."/>
            <person name="Shu W.S."/>
        </authorList>
    </citation>
    <scope>NUCLEOTIDE SEQUENCE [LARGE SCALE GENOMIC DNA]</scope>
    <source>
        <strain evidence="2 3">FACHB-196</strain>
    </source>
</reference>
<dbReference type="EMBL" id="JACJST010000001">
    <property type="protein sequence ID" value="MBD2566559.1"/>
    <property type="molecule type" value="Genomic_DNA"/>
</dbReference>
<dbReference type="Pfam" id="PF11578">
    <property type="entry name" value="DUF3237"/>
    <property type="match status" value="1"/>
</dbReference>
<organism evidence="2 3">
    <name type="scientific">Anabaena lutea FACHB-196</name>
    <dbReference type="NCBI Taxonomy" id="2692881"/>
    <lineage>
        <taxon>Bacteria</taxon>
        <taxon>Bacillati</taxon>
        <taxon>Cyanobacteriota</taxon>
        <taxon>Cyanophyceae</taxon>
        <taxon>Nostocales</taxon>
        <taxon>Nostocaceae</taxon>
        <taxon>Anabaena</taxon>
    </lineage>
</organism>
<keyword evidence="3" id="KW-1185">Reference proteome</keyword>
<evidence type="ECO:0000256" key="1">
    <source>
        <dbReference type="HAMAP-Rule" id="MF_00775"/>
    </source>
</evidence>
<evidence type="ECO:0000313" key="2">
    <source>
        <dbReference type="EMBL" id="MBD2566559.1"/>
    </source>
</evidence>
<evidence type="ECO:0000313" key="3">
    <source>
        <dbReference type="Proteomes" id="UP000640531"/>
    </source>
</evidence>
<dbReference type="HAMAP" id="MF_00775">
    <property type="entry name" value="UPF0311"/>
    <property type="match status" value="1"/>
</dbReference>
<proteinExistence type="inferred from homology"/>
<gene>
    <name evidence="2" type="ORF">H6G59_01350</name>
</gene>
<comment type="caution">
    <text evidence="2">The sequence shown here is derived from an EMBL/GenBank/DDBJ whole genome shotgun (WGS) entry which is preliminary data.</text>
</comment>
<dbReference type="PANTHER" id="PTHR37315">
    <property type="entry name" value="UPF0311 PROTEIN BLR7842"/>
    <property type="match status" value="1"/>
</dbReference>
<dbReference type="Proteomes" id="UP000640531">
    <property type="component" value="Unassembled WGS sequence"/>
</dbReference>
<dbReference type="InterPro" id="IPR020915">
    <property type="entry name" value="UPF0311"/>
</dbReference>
<dbReference type="PANTHER" id="PTHR37315:SF1">
    <property type="entry name" value="UPF0311 PROTEIN BLR7842"/>
    <property type="match status" value="1"/>
</dbReference>
<dbReference type="Gene3D" id="2.40.160.20">
    <property type="match status" value="1"/>
</dbReference>
<sequence length="158" mass="17739">MSELKTEFLFEIRIQIQPPMDVGQGPDGHRMIFMAKSGHFEGPKLKGEVISMSGGDWSRVRADGSGAIDVRQCLKTHDGAIILMTYGGRMVTSPENFEYFMDYFKPDDPQGAEERYYLRINPLFETGDERYAWLNNIVAIGKGRTGDGGVIHEVFAVN</sequence>
<protein>
    <recommendedName>
        <fullName evidence="1">UPF0311 protein H6G59_01350</fullName>
    </recommendedName>
</protein>
<comment type="similarity">
    <text evidence="1">Belongs to the UPF0311 family.</text>
</comment>
<dbReference type="RefSeq" id="WP_190711375.1">
    <property type="nucleotide sequence ID" value="NZ_JACJST010000001.1"/>
</dbReference>